<keyword evidence="2" id="KW-1133">Transmembrane helix</keyword>
<evidence type="ECO:0008006" key="5">
    <source>
        <dbReference type="Google" id="ProtNLM"/>
    </source>
</evidence>
<dbReference type="Pfam" id="PF11807">
    <property type="entry name" value="UstYa"/>
    <property type="match status" value="1"/>
</dbReference>
<sequence length="309" mass="35268">MHNFSQWRIPRYSLLSRSSSLEDESTTGFLQDGDAEHEWLKEGHLQPTPKPLYRRHSTAIIVHAALALCNIMLLVGTFLWPKGNYVPNAVPTPFQEAISYRLDVLSDDSRLADNGTVVPHYDRERGPPSPELEAAWDELLQYSNIRLSRDELGADFRDNPALVELSDGSGIYSSVAVFHSIHCIKRVRYMLYPEHYYANKTAEEMDELKKHAEHCLNYLLHSAKCNADLTVFPMQWGAGQRIPFGIDQGRHQCKDWDRIQDWAKQRSFDIYKPGLIMHPTLGWAYADGVERVTGVANDTLLADALEKEE</sequence>
<dbReference type="AlphaFoldDB" id="Q0CES8"/>
<feature type="transmembrane region" description="Helical" evidence="2">
    <location>
        <begin position="60"/>
        <end position="80"/>
    </location>
</feature>
<keyword evidence="2" id="KW-0812">Transmembrane</keyword>
<dbReference type="VEuPathDB" id="FungiDB:ATEG_07806"/>
<dbReference type="HOGENOM" id="CLU_042941_2_2_1"/>
<dbReference type="PANTHER" id="PTHR33365:SF7">
    <property type="entry name" value="TAT PATHWAY SIGNAL SEQUENCE"/>
    <property type="match status" value="1"/>
</dbReference>
<dbReference type="eggNOG" id="ENOG502SRWG">
    <property type="taxonomic scope" value="Eukaryota"/>
</dbReference>
<name>Q0CES8_ASPTN</name>
<gene>
    <name evidence="3" type="ORF">ATEG_07806</name>
</gene>
<dbReference type="PANTHER" id="PTHR33365">
    <property type="entry name" value="YALI0B05434P"/>
    <property type="match status" value="1"/>
</dbReference>
<comment type="similarity">
    <text evidence="1">Belongs to the ustYa family.</text>
</comment>
<evidence type="ECO:0000256" key="2">
    <source>
        <dbReference type="SAM" id="Phobius"/>
    </source>
</evidence>
<reference evidence="4" key="1">
    <citation type="submission" date="2005-09" db="EMBL/GenBank/DDBJ databases">
        <title>Annotation of the Aspergillus terreus NIH2624 genome.</title>
        <authorList>
            <person name="Birren B.W."/>
            <person name="Lander E.S."/>
            <person name="Galagan J.E."/>
            <person name="Nusbaum C."/>
            <person name="Devon K."/>
            <person name="Henn M."/>
            <person name="Ma L.-J."/>
            <person name="Jaffe D.B."/>
            <person name="Butler J."/>
            <person name="Alvarez P."/>
            <person name="Gnerre S."/>
            <person name="Grabherr M."/>
            <person name="Kleber M."/>
            <person name="Mauceli E.W."/>
            <person name="Brockman W."/>
            <person name="Rounsley S."/>
            <person name="Young S.K."/>
            <person name="LaButti K."/>
            <person name="Pushparaj V."/>
            <person name="DeCaprio D."/>
            <person name="Crawford M."/>
            <person name="Koehrsen M."/>
            <person name="Engels R."/>
            <person name="Montgomery P."/>
            <person name="Pearson M."/>
            <person name="Howarth C."/>
            <person name="Larson L."/>
            <person name="Luoma S."/>
            <person name="White J."/>
            <person name="Alvarado L."/>
            <person name="Kodira C.D."/>
            <person name="Zeng Q."/>
            <person name="Oleary S."/>
            <person name="Yandava C."/>
            <person name="Denning D.W."/>
            <person name="Nierman W.C."/>
            <person name="Milne T."/>
            <person name="Madden K."/>
        </authorList>
    </citation>
    <scope>NUCLEOTIDE SEQUENCE [LARGE SCALE GENOMIC DNA]</scope>
    <source>
        <strain evidence="4">NIH 2624 / FGSC A1156</strain>
    </source>
</reference>
<dbReference type="OrthoDB" id="3687641at2759"/>
<proteinExistence type="inferred from homology"/>
<keyword evidence="2" id="KW-0472">Membrane</keyword>
<dbReference type="RefSeq" id="XP_001216427.1">
    <property type="nucleotide sequence ID" value="XM_001216427.1"/>
</dbReference>
<dbReference type="OMA" id="HNWHELT"/>
<dbReference type="Proteomes" id="UP000007963">
    <property type="component" value="Unassembled WGS sequence"/>
</dbReference>
<evidence type="ECO:0000256" key="1">
    <source>
        <dbReference type="ARBA" id="ARBA00035112"/>
    </source>
</evidence>
<organism evidence="3 4">
    <name type="scientific">Aspergillus terreus (strain NIH 2624 / FGSC A1156)</name>
    <dbReference type="NCBI Taxonomy" id="341663"/>
    <lineage>
        <taxon>Eukaryota</taxon>
        <taxon>Fungi</taxon>
        <taxon>Dikarya</taxon>
        <taxon>Ascomycota</taxon>
        <taxon>Pezizomycotina</taxon>
        <taxon>Eurotiomycetes</taxon>
        <taxon>Eurotiomycetidae</taxon>
        <taxon>Eurotiales</taxon>
        <taxon>Aspergillaceae</taxon>
        <taxon>Aspergillus</taxon>
        <taxon>Aspergillus subgen. Circumdati</taxon>
    </lineage>
</organism>
<evidence type="ECO:0000313" key="3">
    <source>
        <dbReference type="EMBL" id="EAU32068.1"/>
    </source>
</evidence>
<accession>Q0CES8</accession>
<evidence type="ECO:0000313" key="4">
    <source>
        <dbReference type="Proteomes" id="UP000007963"/>
    </source>
</evidence>
<dbReference type="GO" id="GO:0043386">
    <property type="term" value="P:mycotoxin biosynthetic process"/>
    <property type="evidence" value="ECO:0007669"/>
    <property type="project" value="InterPro"/>
</dbReference>
<protein>
    <recommendedName>
        <fullName evidence="5">Cyclochlorotine biosynthesis protein O</fullName>
    </recommendedName>
</protein>
<dbReference type="GeneID" id="4322778"/>
<dbReference type="InterPro" id="IPR021765">
    <property type="entry name" value="UstYa-like"/>
</dbReference>
<dbReference type="EMBL" id="CH476604">
    <property type="protein sequence ID" value="EAU32068.1"/>
    <property type="molecule type" value="Genomic_DNA"/>
</dbReference>
<dbReference type="STRING" id="341663.Q0CES8"/>